<keyword evidence="1" id="KW-0677">Repeat</keyword>
<evidence type="ECO:0000259" key="2">
    <source>
        <dbReference type="Pfam" id="PF24883"/>
    </source>
</evidence>
<organism evidence="3 4">
    <name type="scientific">Podospora fimiseda</name>
    <dbReference type="NCBI Taxonomy" id="252190"/>
    <lineage>
        <taxon>Eukaryota</taxon>
        <taxon>Fungi</taxon>
        <taxon>Dikarya</taxon>
        <taxon>Ascomycota</taxon>
        <taxon>Pezizomycotina</taxon>
        <taxon>Sordariomycetes</taxon>
        <taxon>Sordariomycetidae</taxon>
        <taxon>Sordariales</taxon>
        <taxon>Podosporaceae</taxon>
        <taxon>Podospora</taxon>
    </lineage>
</organism>
<dbReference type="InterPro" id="IPR056884">
    <property type="entry name" value="NPHP3-like_N"/>
</dbReference>
<dbReference type="PANTHER" id="PTHR10039">
    <property type="entry name" value="AMELOGENIN"/>
    <property type="match status" value="1"/>
</dbReference>
<dbReference type="PANTHER" id="PTHR10039:SF14">
    <property type="entry name" value="NACHT DOMAIN-CONTAINING PROTEIN"/>
    <property type="match status" value="1"/>
</dbReference>
<reference evidence="3" key="2">
    <citation type="submission" date="2023-05" db="EMBL/GenBank/DDBJ databases">
        <authorList>
            <consortium name="Lawrence Berkeley National Laboratory"/>
            <person name="Steindorff A."/>
            <person name="Hensen N."/>
            <person name="Bonometti L."/>
            <person name="Westerberg I."/>
            <person name="Brannstrom I.O."/>
            <person name="Guillou S."/>
            <person name="Cros-Aarteil S."/>
            <person name="Calhoun S."/>
            <person name="Haridas S."/>
            <person name="Kuo A."/>
            <person name="Mondo S."/>
            <person name="Pangilinan J."/>
            <person name="Riley R."/>
            <person name="Labutti K."/>
            <person name="Andreopoulos B."/>
            <person name="Lipzen A."/>
            <person name="Chen C."/>
            <person name="Yanf M."/>
            <person name="Daum C."/>
            <person name="Ng V."/>
            <person name="Clum A."/>
            <person name="Ohm R."/>
            <person name="Martin F."/>
            <person name="Silar P."/>
            <person name="Natvig D."/>
            <person name="Lalanne C."/>
            <person name="Gautier V."/>
            <person name="Ament-Velasquez S.L."/>
            <person name="Kruys A."/>
            <person name="Hutchinson M.I."/>
            <person name="Powell A.J."/>
            <person name="Barry K."/>
            <person name="Miller A.N."/>
            <person name="Grigoriev I.V."/>
            <person name="Debuchy R."/>
            <person name="Gladieux P."/>
            <person name="Thoren M.H."/>
            <person name="Johannesson H."/>
        </authorList>
    </citation>
    <scope>NUCLEOTIDE SEQUENCE</scope>
    <source>
        <strain evidence="3">CBS 990.96</strain>
    </source>
</reference>
<proteinExistence type="predicted"/>
<evidence type="ECO:0000313" key="4">
    <source>
        <dbReference type="Proteomes" id="UP001301958"/>
    </source>
</evidence>
<protein>
    <recommendedName>
        <fullName evidence="2">Nephrocystin 3-like N-terminal domain-containing protein</fullName>
    </recommendedName>
</protein>
<dbReference type="SUPFAM" id="SSF52540">
    <property type="entry name" value="P-loop containing nucleoside triphosphate hydrolases"/>
    <property type="match status" value="1"/>
</dbReference>
<dbReference type="Proteomes" id="UP001301958">
    <property type="component" value="Unassembled WGS sequence"/>
</dbReference>
<dbReference type="AlphaFoldDB" id="A0AAN7BT56"/>
<dbReference type="InterPro" id="IPR027417">
    <property type="entry name" value="P-loop_NTPase"/>
</dbReference>
<accession>A0AAN7BT56</accession>
<name>A0AAN7BT56_9PEZI</name>
<gene>
    <name evidence="3" type="ORF">QBC38DRAFT_442026</name>
</gene>
<evidence type="ECO:0000313" key="3">
    <source>
        <dbReference type="EMBL" id="KAK4229191.1"/>
    </source>
</evidence>
<dbReference type="Pfam" id="PF24883">
    <property type="entry name" value="NPHP3_N"/>
    <property type="match status" value="1"/>
</dbReference>
<feature type="domain" description="Nephrocystin 3-like N-terminal" evidence="2">
    <location>
        <begin position="56"/>
        <end position="162"/>
    </location>
</feature>
<comment type="caution">
    <text evidence="3">The sequence shown here is derived from an EMBL/GenBank/DDBJ whole genome shotgun (WGS) entry which is preliminary data.</text>
</comment>
<evidence type="ECO:0000256" key="1">
    <source>
        <dbReference type="ARBA" id="ARBA00022737"/>
    </source>
</evidence>
<dbReference type="Gene3D" id="3.40.50.300">
    <property type="entry name" value="P-loop containing nucleotide triphosphate hydrolases"/>
    <property type="match status" value="1"/>
</dbReference>
<keyword evidence="4" id="KW-1185">Reference proteome</keyword>
<sequence>MRVLVLHLRVKRQEQQHLQLLDILLTNKEFILTKLDAPDYQRDHRDASAQRHHASSGSWILQEPQFKTWVAGHKGSNAVLYVSGMPGSGKTTLASTVIDYLKSQRDALGGNIGFFYFKYGDEQGCHNSTDAMLRAIIAQLLSQDDVLMGSLQKKCAPLSRSDAIQEPFVKELGKDCISLPATAVLDRSRRAR</sequence>
<dbReference type="EMBL" id="MU865310">
    <property type="protein sequence ID" value="KAK4229191.1"/>
    <property type="molecule type" value="Genomic_DNA"/>
</dbReference>
<reference evidence="3" key="1">
    <citation type="journal article" date="2023" name="Mol. Phylogenet. Evol.">
        <title>Genome-scale phylogeny and comparative genomics of the fungal order Sordariales.</title>
        <authorList>
            <person name="Hensen N."/>
            <person name="Bonometti L."/>
            <person name="Westerberg I."/>
            <person name="Brannstrom I.O."/>
            <person name="Guillou S."/>
            <person name="Cros-Aarteil S."/>
            <person name="Calhoun S."/>
            <person name="Haridas S."/>
            <person name="Kuo A."/>
            <person name="Mondo S."/>
            <person name="Pangilinan J."/>
            <person name="Riley R."/>
            <person name="LaButti K."/>
            <person name="Andreopoulos B."/>
            <person name="Lipzen A."/>
            <person name="Chen C."/>
            <person name="Yan M."/>
            <person name="Daum C."/>
            <person name="Ng V."/>
            <person name="Clum A."/>
            <person name="Steindorff A."/>
            <person name="Ohm R.A."/>
            <person name="Martin F."/>
            <person name="Silar P."/>
            <person name="Natvig D.O."/>
            <person name="Lalanne C."/>
            <person name="Gautier V."/>
            <person name="Ament-Velasquez S.L."/>
            <person name="Kruys A."/>
            <person name="Hutchinson M.I."/>
            <person name="Powell A.J."/>
            <person name="Barry K."/>
            <person name="Miller A.N."/>
            <person name="Grigoriev I.V."/>
            <person name="Debuchy R."/>
            <person name="Gladieux P."/>
            <person name="Hiltunen Thoren M."/>
            <person name="Johannesson H."/>
        </authorList>
    </citation>
    <scope>NUCLEOTIDE SEQUENCE</scope>
    <source>
        <strain evidence="3">CBS 990.96</strain>
    </source>
</reference>